<feature type="transmembrane region" description="Helical" evidence="2">
    <location>
        <begin position="72"/>
        <end position="94"/>
    </location>
</feature>
<feature type="compositionally biased region" description="Pro residues" evidence="1">
    <location>
        <begin position="25"/>
        <end position="36"/>
    </location>
</feature>
<accession>A0AAN7LDQ9</accession>
<comment type="caution">
    <text evidence="3">The sequence shown here is derived from an EMBL/GenBank/DDBJ whole genome shotgun (WGS) entry which is preliminary data.</text>
</comment>
<evidence type="ECO:0000256" key="2">
    <source>
        <dbReference type="SAM" id="Phobius"/>
    </source>
</evidence>
<dbReference type="PANTHER" id="PTHR34687:SF1">
    <property type="entry name" value="CHAPERONE PROTEIN DNAJ-LIKE PROTEIN"/>
    <property type="match status" value="1"/>
</dbReference>
<protein>
    <submittedName>
        <fullName evidence="3">Uncharacterized protein</fullName>
    </submittedName>
</protein>
<gene>
    <name evidence="3" type="ORF">SAY87_015726</name>
</gene>
<dbReference type="PANTHER" id="PTHR34687">
    <property type="entry name" value="CHAPERONE PROTEIN DNAJ-LIKE PROTEIN"/>
    <property type="match status" value="1"/>
</dbReference>
<sequence>MENRDTYPEKLSSLHSKKTNSLAFHPPPTCSTPTPFPNRKKNQLLPDKNREIASPSISALLLPSDPVNSGELLAMGPIVLTQLGLSMLAGAVLVKSVLDQKPMAGPFQRCSTCNGTGRVACLCSRWSDGDVGCRTCSGSGRMACSSCGGTGTGRPIPVQLSVKRPNRPA</sequence>
<evidence type="ECO:0000256" key="1">
    <source>
        <dbReference type="SAM" id="MobiDB-lite"/>
    </source>
</evidence>
<keyword evidence="2" id="KW-0812">Transmembrane</keyword>
<organism evidence="3 4">
    <name type="scientific">Trapa incisa</name>
    <dbReference type="NCBI Taxonomy" id="236973"/>
    <lineage>
        <taxon>Eukaryota</taxon>
        <taxon>Viridiplantae</taxon>
        <taxon>Streptophyta</taxon>
        <taxon>Embryophyta</taxon>
        <taxon>Tracheophyta</taxon>
        <taxon>Spermatophyta</taxon>
        <taxon>Magnoliopsida</taxon>
        <taxon>eudicotyledons</taxon>
        <taxon>Gunneridae</taxon>
        <taxon>Pentapetalae</taxon>
        <taxon>rosids</taxon>
        <taxon>malvids</taxon>
        <taxon>Myrtales</taxon>
        <taxon>Lythraceae</taxon>
        <taxon>Trapa</taxon>
    </lineage>
</organism>
<dbReference type="AlphaFoldDB" id="A0AAN7LDQ9"/>
<dbReference type="Proteomes" id="UP001345219">
    <property type="component" value="Chromosome 13"/>
</dbReference>
<proteinExistence type="predicted"/>
<feature type="region of interest" description="Disordered" evidence="1">
    <location>
        <begin position="1"/>
        <end position="42"/>
    </location>
</feature>
<evidence type="ECO:0000313" key="3">
    <source>
        <dbReference type="EMBL" id="KAK4779620.1"/>
    </source>
</evidence>
<keyword evidence="2" id="KW-1133">Transmembrane helix</keyword>
<evidence type="ECO:0000313" key="4">
    <source>
        <dbReference type="Proteomes" id="UP001345219"/>
    </source>
</evidence>
<reference evidence="3 4" key="1">
    <citation type="journal article" date="2023" name="Hortic Res">
        <title>Pangenome of water caltrop reveals structural variations and asymmetric subgenome divergence after allopolyploidization.</title>
        <authorList>
            <person name="Zhang X."/>
            <person name="Chen Y."/>
            <person name="Wang L."/>
            <person name="Yuan Y."/>
            <person name="Fang M."/>
            <person name="Shi L."/>
            <person name="Lu R."/>
            <person name="Comes H.P."/>
            <person name="Ma Y."/>
            <person name="Chen Y."/>
            <person name="Huang G."/>
            <person name="Zhou Y."/>
            <person name="Zheng Z."/>
            <person name="Qiu Y."/>
        </authorList>
    </citation>
    <scope>NUCLEOTIDE SEQUENCE [LARGE SCALE GENOMIC DNA]</scope>
    <source>
        <tissue evidence="3">Roots</tissue>
    </source>
</reference>
<keyword evidence="2" id="KW-0472">Membrane</keyword>
<name>A0AAN7LDQ9_9MYRT</name>
<dbReference type="EMBL" id="JAXIOK010000001">
    <property type="protein sequence ID" value="KAK4779620.1"/>
    <property type="molecule type" value="Genomic_DNA"/>
</dbReference>
<keyword evidence="4" id="KW-1185">Reference proteome</keyword>